<keyword evidence="2" id="KW-0732">Signal</keyword>
<evidence type="ECO:0000256" key="1">
    <source>
        <dbReference type="SAM" id="MobiDB-lite"/>
    </source>
</evidence>
<feature type="signal peptide" evidence="2">
    <location>
        <begin position="1"/>
        <end position="21"/>
    </location>
</feature>
<gene>
    <name evidence="3" type="ORF">CYMTET_27188</name>
</gene>
<dbReference type="SUPFAM" id="SSF49854">
    <property type="entry name" value="Spermadhesin, CUB domain"/>
    <property type="match status" value="1"/>
</dbReference>
<dbReference type="InterPro" id="IPR035914">
    <property type="entry name" value="Sperma_CUB_dom_sf"/>
</dbReference>
<name>A0AAE0KX58_9CHLO</name>
<feature type="compositionally biased region" description="Pro residues" evidence="1">
    <location>
        <begin position="284"/>
        <end position="362"/>
    </location>
</feature>
<protein>
    <recommendedName>
        <fullName evidence="5">EF-hand domain-containing protein</fullName>
    </recommendedName>
</protein>
<evidence type="ECO:0000313" key="3">
    <source>
        <dbReference type="EMBL" id="KAK3264046.1"/>
    </source>
</evidence>
<sequence length="420" mass="45281">MKSLYLLLSTAFLLQAASVESLGQGILPSFQELDLDKDECLTQFEYKRLVKFFQLFRDSFPMVHETAAFFQVAPLADFKVNDGHTQFLGQTNALQQSPPRSTQTFSLISPNSSSHSPKSLQKYEEALDSSSLLQNKPLQTADRSPSYSLRAAAPGRTLRQMSAEEKFSITMGNCTVELDTGCVASPEWNLSEYPTNTRCEVRTNEAGTLRVAGFELEPPYFSEGSYVCKYDYVLVGGFRYCGAEGPHGVVVSAGDDLAFISDASLQYPGFLLCLDGVPPPLPPSPPAPPCLPPSPPPMPSPPPSPLPPPEPPQLPVPPPPPSLYPTPPPLPSPPLCPQPPTPLSPPPRCPASPLSPPAPPNIPGIIDEAANATDKLSSLLQNVEVQQVVLAIDLVLERPLPTLTRSLSMLGKCFDSNGNL</sequence>
<proteinExistence type="predicted"/>
<dbReference type="EMBL" id="LGRX02014829">
    <property type="protein sequence ID" value="KAK3264046.1"/>
    <property type="molecule type" value="Genomic_DNA"/>
</dbReference>
<dbReference type="Proteomes" id="UP001190700">
    <property type="component" value="Unassembled WGS sequence"/>
</dbReference>
<evidence type="ECO:0000256" key="2">
    <source>
        <dbReference type="SAM" id="SignalP"/>
    </source>
</evidence>
<feature type="compositionally biased region" description="Low complexity" evidence="1">
    <location>
        <begin position="106"/>
        <end position="120"/>
    </location>
</feature>
<dbReference type="AlphaFoldDB" id="A0AAE0KX58"/>
<dbReference type="Gene3D" id="2.60.120.290">
    <property type="entry name" value="Spermadhesin, CUB domain"/>
    <property type="match status" value="1"/>
</dbReference>
<reference evidence="3 4" key="1">
    <citation type="journal article" date="2015" name="Genome Biol. Evol.">
        <title>Comparative Genomics of a Bacterivorous Green Alga Reveals Evolutionary Causalities and Consequences of Phago-Mixotrophic Mode of Nutrition.</title>
        <authorList>
            <person name="Burns J.A."/>
            <person name="Paasch A."/>
            <person name="Narechania A."/>
            <person name="Kim E."/>
        </authorList>
    </citation>
    <scope>NUCLEOTIDE SEQUENCE [LARGE SCALE GENOMIC DNA]</scope>
    <source>
        <strain evidence="3 4">PLY_AMNH</strain>
    </source>
</reference>
<evidence type="ECO:0000313" key="4">
    <source>
        <dbReference type="Proteomes" id="UP001190700"/>
    </source>
</evidence>
<organism evidence="3 4">
    <name type="scientific">Cymbomonas tetramitiformis</name>
    <dbReference type="NCBI Taxonomy" id="36881"/>
    <lineage>
        <taxon>Eukaryota</taxon>
        <taxon>Viridiplantae</taxon>
        <taxon>Chlorophyta</taxon>
        <taxon>Pyramimonadophyceae</taxon>
        <taxon>Pyramimonadales</taxon>
        <taxon>Pyramimonadaceae</taxon>
        <taxon>Cymbomonas</taxon>
    </lineage>
</organism>
<feature type="region of interest" description="Disordered" evidence="1">
    <location>
        <begin position="284"/>
        <end position="364"/>
    </location>
</feature>
<evidence type="ECO:0008006" key="5">
    <source>
        <dbReference type="Google" id="ProtNLM"/>
    </source>
</evidence>
<feature type="region of interest" description="Disordered" evidence="1">
    <location>
        <begin position="93"/>
        <end position="121"/>
    </location>
</feature>
<accession>A0AAE0KX58</accession>
<keyword evidence="4" id="KW-1185">Reference proteome</keyword>
<comment type="caution">
    <text evidence="3">The sequence shown here is derived from an EMBL/GenBank/DDBJ whole genome shotgun (WGS) entry which is preliminary data.</text>
</comment>
<feature type="compositionally biased region" description="Polar residues" evidence="1">
    <location>
        <begin position="93"/>
        <end position="105"/>
    </location>
</feature>
<feature type="chain" id="PRO_5042230103" description="EF-hand domain-containing protein" evidence="2">
    <location>
        <begin position="22"/>
        <end position="420"/>
    </location>
</feature>